<dbReference type="KEGG" id="mgr:MGG_18102"/>
<sequence>MLASLLIAFSTSVPLVGVGRIIINNFFSVPPLQITKSKDVIQSLISTLGATSK</sequence>
<name>A0A151V4E9_PYRO7</name>
<evidence type="ECO:0000313" key="3">
    <source>
        <dbReference type="Proteomes" id="UP000009058"/>
    </source>
</evidence>
<feature type="signal peptide" evidence="1">
    <location>
        <begin position="1"/>
        <end position="18"/>
    </location>
</feature>
<dbReference type="VEuPathDB" id="FungiDB:MGG_18102"/>
<organism evidence="2 3">
    <name type="scientific">Pyricularia oryzae (strain 70-15 / ATCC MYA-4617 / FGSC 8958)</name>
    <name type="common">Rice blast fungus</name>
    <name type="synonym">Magnaporthe oryzae</name>
    <dbReference type="NCBI Taxonomy" id="242507"/>
    <lineage>
        <taxon>Eukaryota</taxon>
        <taxon>Fungi</taxon>
        <taxon>Dikarya</taxon>
        <taxon>Ascomycota</taxon>
        <taxon>Pezizomycotina</taxon>
        <taxon>Sordariomycetes</taxon>
        <taxon>Sordariomycetidae</taxon>
        <taxon>Magnaporthales</taxon>
        <taxon>Pyriculariaceae</taxon>
        <taxon>Pyricularia</taxon>
    </lineage>
</organism>
<feature type="chain" id="PRO_5007590005" evidence="1">
    <location>
        <begin position="19"/>
        <end position="53"/>
    </location>
</feature>
<dbReference type="RefSeq" id="XP_016845954.1">
    <property type="nucleotide sequence ID" value="XM_016990562.1"/>
</dbReference>
<dbReference type="EMBL" id="JH165175">
    <property type="protein sequence ID" value="KYQ30450.1"/>
    <property type="molecule type" value="Genomic_DNA"/>
</dbReference>
<keyword evidence="1" id="KW-0732">Signal</keyword>
<proteinExistence type="predicted"/>
<accession>A0A151V4E9</accession>
<dbReference type="Proteomes" id="UP000009058">
    <property type="component" value="Unassembled WGS sequence"/>
</dbReference>
<evidence type="ECO:0000313" key="2">
    <source>
        <dbReference type="EMBL" id="KYQ30450.1"/>
    </source>
</evidence>
<dbReference type="GeneID" id="27922186"/>
<dbReference type="AlphaFoldDB" id="A0A151V4E9"/>
<dbReference type="InParanoid" id="A0A151V4E9"/>
<gene>
    <name evidence="2" type="ORF">MGG_18102</name>
</gene>
<evidence type="ECO:0000256" key="1">
    <source>
        <dbReference type="SAM" id="SignalP"/>
    </source>
</evidence>
<reference evidence="2 3" key="1">
    <citation type="journal article" date="2005" name="Nature">
        <title>The genome sequence of the rice blast fungus Magnaporthe grisea.</title>
        <authorList>
            <person name="Dean R.A."/>
            <person name="Talbot N.J."/>
            <person name="Ebbole D.J."/>
            <person name="Farman M.L."/>
            <person name="Mitchell T.K."/>
            <person name="Orbach M.J."/>
            <person name="Thon M."/>
            <person name="Kulkarni R."/>
            <person name="Xu J.R."/>
            <person name="Pan H."/>
            <person name="Read N.D."/>
            <person name="Lee Y.H."/>
            <person name="Carbone I."/>
            <person name="Brown D."/>
            <person name="Oh Y.Y."/>
            <person name="Donofrio N."/>
            <person name="Jeong J.S."/>
            <person name="Soanes D.M."/>
            <person name="Djonovic S."/>
            <person name="Kolomiets E."/>
            <person name="Rehmeyer C."/>
            <person name="Li W."/>
            <person name="Harding M."/>
            <person name="Kim S."/>
            <person name="Lebrun M.H."/>
            <person name="Bohnert H."/>
            <person name="Coughlan S."/>
            <person name="Butler J."/>
            <person name="Calvo S."/>
            <person name="Ma L.J."/>
            <person name="Nicol R."/>
            <person name="Purcell S."/>
            <person name="Nusbaum C."/>
            <person name="Galagan J.E."/>
            <person name="Birren B.W."/>
        </authorList>
    </citation>
    <scope>NUCLEOTIDE SEQUENCE [LARGE SCALE GENOMIC DNA]</scope>
    <source>
        <strain evidence="3">70-15 / ATCC MYA-4617 / FGSC 8958</strain>
    </source>
</reference>
<keyword evidence="3" id="KW-1185">Reference proteome</keyword>
<protein>
    <submittedName>
        <fullName evidence="2">Uncharacterized protein</fullName>
    </submittedName>
</protein>